<sequence length="125" mass="13672">MSALFHAVVIEDESDLLELLREQLTRLGCRVSGAATGHGGVDLARTDPPDLVLVDMMLPDIDGREVVRRLRADPRTARCPVVLCSVLDPDDLTDLDADAVLPKPFGKADVARIVQQFTTADRRQP</sequence>
<dbReference type="SUPFAM" id="SSF52172">
    <property type="entry name" value="CheY-like"/>
    <property type="match status" value="1"/>
</dbReference>
<evidence type="ECO:0000256" key="2">
    <source>
        <dbReference type="PROSITE-ProRule" id="PRU00169"/>
    </source>
</evidence>
<keyword evidence="5" id="KW-1185">Reference proteome</keyword>
<gene>
    <name evidence="4" type="ORF">Sya03_25100</name>
</gene>
<dbReference type="PROSITE" id="PS50110">
    <property type="entry name" value="RESPONSE_REGULATORY"/>
    <property type="match status" value="1"/>
</dbReference>
<keyword evidence="1 2" id="KW-0597">Phosphoprotein</keyword>
<dbReference type="InterPro" id="IPR011006">
    <property type="entry name" value="CheY-like_superfamily"/>
</dbReference>
<reference evidence="4" key="1">
    <citation type="submission" date="2021-01" db="EMBL/GenBank/DDBJ databases">
        <title>Whole genome shotgun sequence of Spirilliplanes yamanashiensis NBRC 15828.</title>
        <authorList>
            <person name="Komaki H."/>
            <person name="Tamura T."/>
        </authorList>
    </citation>
    <scope>NUCLEOTIDE SEQUENCE</scope>
    <source>
        <strain evidence="4">NBRC 15828</strain>
    </source>
</reference>
<dbReference type="PANTHER" id="PTHR44591">
    <property type="entry name" value="STRESS RESPONSE REGULATOR PROTEIN 1"/>
    <property type="match status" value="1"/>
</dbReference>
<dbReference type="SMART" id="SM00448">
    <property type="entry name" value="REC"/>
    <property type="match status" value="1"/>
</dbReference>
<proteinExistence type="predicted"/>
<dbReference type="RefSeq" id="WP_203938441.1">
    <property type="nucleotide sequence ID" value="NZ_BAAAGJ010000005.1"/>
</dbReference>
<dbReference type="Gene3D" id="3.40.50.2300">
    <property type="match status" value="1"/>
</dbReference>
<dbReference type="EMBL" id="BOOY01000018">
    <property type="protein sequence ID" value="GIJ03158.1"/>
    <property type="molecule type" value="Genomic_DNA"/>
</dbReference>
<dbReference type="AlphaFoldDB" id="A0A8J3Y8F5"/>
<organism evidence="4 5">
    <name type="scientific">Spirilliplanes yamanashiensis</name>
    <dbReference type="NCBI Taxonomy" id="42233"/>
    <lineage>
        <taxon>Bacteria</taxon>
        <taxon>Bacillati</taxon>
        <taxon>Actinomycetota</taxon>
        <taxon>Actinomycetes</taxon>
        <taxon>Micromonosporales</taxon>
        <taxon>Micromonosporaceae</taxon>
        <taxon>Spirilliplanes</taxon>
    </lineage>
</organism>
<dbReference type="PANTHER" id="PTHR44591:SF3">
    <property type="entry name" value="RESPONSE REGULATORY DOMAIN-CONTAINING PROTEIN"/>
    <property type="match status" value="1"/>
</dbReference>
<evidence type="ECO:0000259" key="3">
    <source>
        <dbReference type="PROSITE" id="PS50110"/>
    </source>
</evidence>
<comment type="caution">
    <text evidence="4">The sequence shown here is derived from an EMBL/GenBank/DDBJ whole genome shotgun (WGS) entry which is preliminary data.</text>
</comment>
<evidence type="ECO:0000256" key="1">
    <source>
        <dbReference type="ARBA" id="ARBA00022553"/>
    </source>
</evidence>
<dbReference type="GO" id="GO:0000160">
    <property type="term" value="P:phosphorelay signal transduction system"/>
    <property type="evidence" value="ECO:0007669"/>
    <property type="project" value="InterPro"/>
</dbReference>
<dbReference type="InterPro" id="IPR050595">
    <property type="entry name" value="Bact_response_regulator"/>
</dbReference>
<name>A0A8J3Y8F5_9ACTN</name>
<dbReference type="Pfam" id="PF00072">
    <property type="entry name" value="Response_reg"/>
    <property type="match status" value="1"/>
</dbReference>
<dbReference type="Proteomes" id="UP000652013">
    <property type="component" value="Unassembled WGS sequence"/>
</dbReference>
<dbReference type="InterPro" id="IPR001789">
    <property type="entry name" value="Sig_transdc_resp-reg_receiver"/>
</dbReference>
<accession>A0A8J3Y8F5</accession>
<evidence type="ECO:0000313" key="5">
    <source>
        <dbReference type="Proteomes" id="UP000652013"/>
    </source>
</evidence>
<protein>
    <recommendedName>
        <fullName evidence="3">Response regulatory domain-containing protein</fullName>
    </recommendedName>
</protein>
<feature type="domain" description="Response regulatory" evidence="3">
    <location>
        <begin position="6"/>
        <end position="118"/>
    </location>
</feature>
<evidence type="ECO:0000313" key="4">
    <source>
        <dbReference type="EMBL" id="GIJ03158.1"/>
    </source>
</evidence>
<feature type="modified residue" description="4-aspartylphosphate" evidence="2">
    <location>
        <position position="55"/>
    </location>
</feature>